<dbReference type="OrthoDB" id="289202at2759"/>
<protein>
    <submittedName>
        <fullName evidence="1">Uncharacterized protein</fullName>
    </submittedName>
</protein>
<evidence type="ECO:0000313" key="2">
    <source>
        <dbReference type="Proteomes" id="UP000187209"/>
    </source>
</evidence>
<dbReference type="EMBL" id="MPUH01000338">
    <property type="protein sequence ID" value="OMJ82492.1"/>
    <property type="molecule type" value="Genomic_DNA"/>
</dbReference>
<dbReference type="Proteomes" id="UP000187209">
    <property type="component" value="Unassembled WGS sequence"/>
</dbReference>
<accession>A0A1R2C0F0</accession>
<comment type="caution">
    <text evidence="1">The sequence shown here is derived from an EMBL/GenBank/DDBJ whole genome shotgun (WGS) entry which is preliminary data.</text>
</comment>
<dbReference type="AlphaFoldDB" id="A0A1R2C0F0"/>
<name>A0A1R2C0F0_9CILI</name>
<gene>
    <name evidence="1" type="ORF">SteCoe_16779</name>
</gene>
<reference evidence="1 2" key="1">
    <citation type="submission" date="2016-11" db="EMBL/GenBank/DDBJ databases">
        <title>The macronuclear genome of Stentor coeruleus: a giant cell with tiny introns.</title>
        <authorList>
            <person name="Slabodnick M."/>
            <person name="Ruby J.G."/>
            <person name="Reiff S.B."/>
            <person name="Swart E.C."/>
            <person name="Gosai S."/>
            <person name="Prabakaran S."/>
            <person name="Witkowska E."/>
            <person name="Larue G.E."/>
            <person name="Fisher S."/>
            <person name="Freeman R.M."/>
            <person name="Gunawardena J."/>
            <person name="Chu W."/>
            <person name="Stover N.A."/>
            <person name="Gregory B.D."/>
            <person name="Nowacki M."/>
            <person name="Derisi J."/>
            <person name="Roy S.W."/>
            <person name="Marshall W.F."/>
            <person name="Sood P."/>
        </authorList>
    </citation>
    <scope>NUCLEOTIDE SEQUENCE [LARGE SCALE GENOMIC DNA]</scope>
    <source>
        <strain evidence="1">WM001</strain>
    </source>
</reference>
<organism evidence="1 2">
    <name type="scientific">Stentor coeruleus</name>
    <dbReference type="NCBI Taxonomy" id="5963"/>
    <lineage>
        <taxon>Eukaryota</taxon>
        <taxon>Sar</taxon>
        <taxon>Alveolata</taxon>
        <taxon>Ciliophora</taxon>
        <taxon>Postciliodesmatophora</taxon>
        <taxon>Heterotrichea</taxon>
        <taxon>Heterotrichida</taxon>
        <taxon>Stentoridae</taxon>
        <taxon>Stentor</taxon>
    </lineage>
</organism>
<sequence>MENIERVLLEKIAASDLQELTSPYIPKTFALWRDELYSSFSGNLIDFIKLVDYVYLPKFLKCVCNAYTIAILADPNLKDLPKDDKGVGEIVRTLTQWSVEVELAVDMIERSKLYHLYEIPHGYDNLFTELKTEWRTPESSSSKFYKIFLKYLSFGAQQAKDLITDSVKGYVMDNIVQNKGSILASVVYSYFCSTMPWPVIALLGTQCAWIFSTVMLTKIGEKLVNKLDKTQTDYKTNELSRELDCMICELMKRNEESRELIEKAVNKNEQDLRNLSEHFNMVLSHKKTDYILQKSYDEDNFIAEHAQVREENGWIIVDQPRIEMEQVDDWMIIE</sequence>
<keyword evidence="2" id="KW-1185">Reference proteome</keyword>
<proteinExistence type="predicted"/>
<evidence type="ECO:0000313" key="1">
    <source>
        <dbReference type="EMBL" id="OMJ82492.1"/>
    </source>
</evidence>